<dbReference type="Proteomes" id="UP000017836">
    <property type="component" value="Unassembled WGS sequence"/>
</dbReference>
<dbReference type="Gramene" id="ERN00526">
    <property type="protein sequence ID" value="ERN00526"/>
    <property type="gene ID" value="AMTR_s00102p00062500"/>
</dbReference>
<proteinExistence type="predicted"/>
<reference evidence="2" key="1">
    <citation type="journal article" date="2013" name="Science">
        <title>The Amborella genome and the evolution of flowering plants.</title>
        <authorList>
            <consortium name="Amborella Genome Project"/>
        </authorList>
    </citation>
    <scope>NUCLEOTIDE SEQUENCE [LARGE SCALE GENOMIC DNA]</scope>
</reference>
<keyword evidence="2" id="KW-1185">Reference proteome</keyword>
<gene>
    <name evidence="1" type="ORF">AMTR_s00102p00062500</name>
</gene>
<dbReference type="HOGENOM" id="CLU_2281259_0_0_1"/>
<evidence type="ECO:0000313" key="1">
    <source>
        <dbReference type="EMBL" id="ERN00526.1"/>
    </source>
</evidence>
<evidence type="ECO:0000313" key="2">
    <source>
        <dbReference type="Proteomes" id="UP000017836"/>
    </source>
</evidence>
<protein>
    <submittedName>
        <fullName evidence="1">Uncharacterized protein</fullName>
    </submittedName>
</protein>
<name>W1NYY7_AMBTC</name>
<dbReference type="EMBL" id="KI394858">
    <property type="protein sequence ID" value="ERN00526.1"/>
    <property type="molecule type" value="Genomic_DNA"/>
</dbReference>
<sequence>MVSCTKPRIYNYTIINPRNATLGGLYLPRFQKPVIVSVPLFTLVDCVKGGTAPYIPNGLDTSTIVLNPLEEIVTRVKSTNISRTSKMNWPKGMLVPIPRMKQ</sequence>
<accession>W1NYY7</accession>
<dbReference type="AlphaFoldDB" id="W1NYY7"/>
<organism evidence="1 2">
    <name type="scientific">Amborella trichopoda</name>
    <dbReference type="NCBI Taxonomy" id="13333"/>
    <lineage>
        <taxon>Eukaryota</taxon>
        <taxon>Viridiplantae</taxon>
        <taxon>Streptophyta</taxon>
        <taxon>Embryophyta</taxon>
        <taxon>Tracheophyta</taxon>
        <taxon>Spermatophyta</taxon>
        <taxon>Magnoliopsida</taxon>
        <taxon>Amborellales</taxon>
        <taxon>Amborellaceae</taxon>
        <taxon>Amborella</taxon>
    </lineage>
</organism>